<keyword evidence="4 7" id="KW-0812">Transmembrane</keyword>
<keyword evidence="2 7" id="KW-0813">Transport</keyword>
<evidence type="ECO:0000256" key="4">
    <source>
        <dbReference type="ARBA" id="ARBA00022692"/>
    </source>
</evidence>
<dbReference type="SUPFAM" id="SSF161098">
    <property type="entry name" value="MetI-like"/>
    <property type="match status" value="1"/>
</dbReference>
<feature type="transmembrane region" description="Helical" evidence="7">
    <location>
        <begin position="237"/>
        <end position="258"/>
    </location>
</feature>
<gene>
    <name evidence="9" type="ORF">ADN00_06125</name>
</gene>
<dbReference type="PROSITE" id="PS50928">
    <property type="entry name" value="ABC_TM1"/>
    <property type="match status" value="1"/>
</dbReference>
<dbReference type="PANTHER" id="PTHR43744">
    <property type="entry name" value="ABC TRANSPORTER PERMEASE PROTEIN MG189-RELATED-RELATED"/>
    <property type="match status" value="1"/>
</dbReference>
<evidence type="ECO:0000313" key="9">
    <source>
        <dbReference type="EMBL" id="KPL78799.1"/>
    </source>
</evidence>
<evidence type="ECO:0000313" key="10">
    <source>
        <dbReference type="Proteomes" id="UP000050417"/>
    </source>
</evidence>
<feature type="domain" description="ABC transmembrane type-1" evidence="8">
    <location>
        <begin position="69"/>
        <end position="258"/>
    </location>
</feature>
<dbReference type="InterPro" id="IPR000515">
    <property type="entry name" value="MetI-like"/>
</dbReference>
<proteinExistence type="inferred from homology"/>
<keyword evidence="6 7" id="KW-0472">Membrane</keyword>
<evidence type="ECO:0000256" key="5">
    <source>
        <dbReference type="ARBA" id="ARBA00022989"/>
    </source>
</evidence>
<feature type="transmembrane region" description="Helical" evidence="7">
    <location>
        <begin position="68"/>
        <end position="92"/>
    </location>
</feature>
<dbReference type="InterPro" id="IPR035906">
    <property type="entry name" value="MetI-like_sf"/>
</dbReference>
<feature type="transmembrane region" description="Helical" evidence="7">
    <location>
        <begin position="12"/>
        <end position="30"/>
    </location>
</feature>
<keyword evidence="10" id="KW-1185">Reference proteome</keyword>
<feature type="transmembrane region" description="Helical" evidence="7">
    <location>
        <begin position="180"/>
        <end position="204"/>
    </location>
</feature>
<keyword evidence="3" id="KW-1003">Cell membrane</keyword>
<evidence type="ECO:0000256" key="1">
    <source>
        <dbReference type="ARBA" id="ARBA00004651"/>
    </source>
</evidence>
<feature type="transmembrane region" description="Helical" evidence="7">
    <location>
        <begin position="137"/>
        <end position="154"/>
    </location>
</feature>
<feature type="transmembrane region" description="Helical" evidence="7">
    <location>
        <begin position="104"/>
        <end position="125"/>
    </location>
</feature>
<dbReference type="CDD" id="cd06261">
    <property type="entry name" value="TM_PBP2"/>
    <property type="match status" value="1"/>
</dbReference>
<dbReference type="AlphaFoldDB" id="A0A0P6XPZ6"/>
<evidence type="ECO:0000256" key="6">
    <source>
        <dbReference type="ARBA" id="ARBA00023136"/>
    </source>
</evidence>
<dbReference type="Gene3D" id="1.10.3720.10">
    <property type="entry name" value="MetI-like"/>
    <property type="match status" value="1"/>
</dbReference>
<evidence type="ECO:0000256" key="2">
    <source>
        <dbReference type="ARBA" id="ARBA00022448"/>
    </source>
</evidence>
<dbReference type="PANTHER" id="PTHR43744:SF12">
    <property type="entry name" value="ABC TRANSPORTER PERMEASE PROTEIN MG189-RELATED"/>
    <property type="match status" value="1"/>
</dbReference>
<dbReference type="Pfam" id="PF00528">
    <property type="entry name" value="BPD_transp_1"/>
    <property type="match status" value="1"/>
</dbReference>
<dbReference type="RefSeq" id="WP_075062083.1">
    <property type="nucleotide sequence ID" value="NZ_LGCL01000016.1"/>
</dbReference>
<evidence type="ECO:0000256" key="3">
    <source>
        <dbReference type="ARBA" id="ARBA00022475"/>
    </source>
</evidence>
<comment type="subcellular location">
    <subcellularLocation>
        <location evidence="1 7">Cell membrane</location>
        <topology evidence="1 7">Multi-pass membrane protein</topology>
    </subcellularLocation>
</comment>
<sequence length="273" mass="31646">MKKITFSQVLNFAVILLFAFIMLAPYLWMITTSLKPRNMMGEPPYLFPTYFRFENYQIAWKAAPFLRYYINTLIVAVAVIASRIVLASLAAYSFAIMKFKGRDLIFLLFLGTMMIPFQSIIIPSYQLARDFNWFNTYQVLIVPRMVDAFSIFLLRQNFISIPKDYLDAAKMDGCNDWQTLWKIVFPLATPTVLTMSLFTFLFIWNDFLWPLLVANAEKMRVIQVGLQAFSGRYQVEWTYMMAGTVMATILPILLFFLAQKQFISGIMKSGIKG</sequence>
<protein>
    <submittedName>
        <fullName evidence="9">Sugar ABC transporter permease</fullName>
    </submittedName>
</protein>
<dbReference type="Proteomes" id="UP000050417">
    <property type="component" value="Unassembled WGS sequence"/>
</dbReference>
<accession>A0A0P6XPZ6</accession>
<evidence type="ECO:0000256" key="7">
    <source>
        <dbReference type="RuleBase" id="RU363032"/>
    </source>
</evidence>
<dbReference type="GO" id="GO:0055085">
    <property type="term" value="P:transmembrane transport"/>
    <property type="evidence" value="ECO:0007669"/>
    <property type="project" value="InterPro"/>
</dbReference>
<organism evidence="9 10">
    <name type="scientific">Ornatilinea apprima</name>
    <dbReference type="NCBI Taxonomy" id="1134406"/>
    <lineage>
        <taxon>Bacteria</taxon>
        <taxon>Bacillati</taxon>
        <taxon>Chloroflexota</taxon>
        <taxon>Anaerolineae</taxon>
        <taxon>Anaerolineales</taxon>
        <taxon>Anaerolineaceae</taxon>
        <taxon>Ornatilinea</taxon>
    </lineage>
</organism>
<comment type="caution">
    <text evidence="9">The sequence shown here is derived from an EMBL/GenBank/DDBJ whole genome shotgun (WGS) entry which is preliminary data.</text>
</comment>
<keyword evidence="5 7" id="KW-1133">Transmembrane helix</keyword>
<dbReference type="STRING" id="1134406.ADN00_06125"/>
<dbReference type="EMBL" id="LGCL01000016">
    <property type="protein sequence ID" value="KPL78799.1"/>
    <property type="molecule type" value="Genomic_DNA"/>
</dbReference>
<evidence type="ECO:0000259" key="8">
    <source>
        <dbReference type="PROSITE" id="PS50928"/>
    </source>
</evidence>
<reference evidence="9 10" key="1">
    <citation type="submission" date="2015-07" db="EMBL/GenBank/DDBJ databases">
        <title>Genome sequence of Ornatilinea apprima DSM 23815.</title>
        <authorList>
            <person name="Hemp J."/>
            <person name="Ward L.M."/>
            <person name="Pace L.A."/>
            <person name="Fischer W.W."/>
        </authorList>
    </citation>
    <scope>NUCLEOTIDE SEQUENCE [LARGE SCALE GENOMIC DNA]</scope>
    <source>
        <strain evidence="9 10">P3M-1</strain>
    </source>
</reference>
<dbReference type="GO" id="GO:0005886">
    <property type="term" value="C:plasma membrane"/>
    <property type="evidence" value="ECO:0007669"/>
    <property type="project" value="UniProtKB-SubCell"/>
</dbReference>
<dbReference type="OrthoDB" id="9784933at2"/>
<comment type="similarity">
    <text evidence="7">Belongs to the binding-protein-dependent transport system permease family.</text>
</comment>
<name>A0A0P6XPZ6_9CHLR</name>